<dbReference type="PANTHER" id="PTHR43544:SF12">
    <property type="entry name" value="NAD(P)-BINDING ROSSMANN-FOLD SUPERFAMILY PROTEIN"/>
    <property type="match status" value="1"/>
</dbReference>
<keyword evidence="2" id="KW-1185">Reference proteome</keyword>
<sequence>MAKGPLQSDNFCAVVVGNGAVGNALCEALLALENTRSVALLGRHVEPWDDERVVPLFVDALEPDSIVAAALALEERVQCVQMLINTVGVLHWDKYLPEKRLRDIDTAPALQAFQINALFPALLADAFSPLLRKGQPGIFASLSARVGSISDNQLGGWYSYRASKAAQNMLLRTIAREWSISHRETIVVALHPGTVDSRLSAPFVSANYPNRVLQPAECAAALLKVIGDLDASDSGTFLDWQGKSIPW</sequence>
<dbReference type="PRINTS" id="PR00081">
    <property type="entry name" value="GDHRDH"/>
</dbReference>
<organism evidence="1 2">
    <name type="scientific">Candidatus Marimicrobium litorale</name>
    <dbReference type="NCBI Taxonomy" id="2518991"/>
    <lineage>
        <taxon>Bacteria</taxon>
        <taxon>Pseudomonadati</taxon>
        <taxon>Pseudomonadota</taxon>
        <taxon>Gammaproteobacteria</taxon>
        <taxon>Cellvibrionales</taxon>
        <taxon>Halieaceae</taxon>
        <taxon>Marimicrobium</taxon>
    </lineage>
</organism>
<name>A0ABT3T7Q5_9GAMM</name>
<comment type="caution">
    <text evidence="1">The sequence shown here is derived from an EMBL/GenBank/DDBJ whole genome shotgun (WGS) entry which is preliminary data.</text>
</comment>
<protein>
    <submittedName>
        <fullName evidence="1">SDR family NAD(P)-dependent oxidoreductase</fullName>
    </submittedName>
</protein>
<dbReference type="PANTHER" id="PTHR43544">
    <property type="entry name" value="SHORT-CHAIN DEHYDROGENASE/REDUCTASE"/>
    <property type="match status" value="1"/>
</dbReference>
<evidence type="ECO:0000313" key="1">
    <source>
        <dbReference type="EMBL" id="MCX2977522.1"/>
    </source>
</evidence>
<evidence type="ECO:0000313" key="2">
    <source>
        <dbReference type="Proteomes" id="UP001143304"/>
    </source>
</evidence>
<dbReference type="SUPFAM" id="SSF51735">
    <property type="entry name" value="NAD(P)-binding Rossmann-fold domains"/>
    <property type="match status" value="1"/>
</dbReference>
<dbReference type="Proteomes" id="UP001143304">
    <property type="component" value="Unassembled WGS sequence"/>
</dbReference>
<reference evidence="1" key="1">
    <citation type="submission" date="2019-02" db="EMBL/GenBank/DDBJ databases">
        <authorList>
            <person name="Li S.-H."/>
        </authorList>
    </citation>
    <scope>NUCLEOTIDE SEQUENCE</scope>
    <source>
        <strain evidence="1">IMCC11814</strain>
    </source>
</reference>
<proteinExistence type="predicted"/>
<dbReference type="InterPro" id="IPR002347">
    <property type="entry name" value="SDR_fam"/>
</dbReference>
<dbReference type="Pfam" id="PF00106">
    <property type="entry name" value="adh_short"/>
    <property type="match status" value="1"/>
</dbReference>
<dbReference type="Gene3D" id="3.40.50.720">
    <property type="entry name" value="NAD(P)-binding Rossmann-like Domain"/>
    <property type="match status" value="1"/>
</dbReference>
<dbReference type="InterPro" id="IPR051468">
    <property type="entry name" value="Fungal_SecMetab_SDRs"/>
</dbReference>
<accession>A0ABT3T7Q5</accession>
<dbReference type="EMBL" id="SHNO01000001">
    <property type="protein sequence ID" value="MCX2977522.1"/>
    <property type="molecule type" value="Genomic_DNA"/>
</dbReference>
<gene>
    <name evidence="1" type="ORF">EYC82_09175</name>
</gene>
<dbReference type="InterPro" id="IPR036291">
    <property type="entry name" value="NAD(P)-bd_dom_sf"/>
</dbReference>
<dbReference type="RefSeq" id="WP_279249238.1">
    <property type="nucleotide sequence ID" value="NZ_SHNO01000001.1"/>
</dbReference>